<dbReference type="GO" id="GO:0000160">
    <property type="term" value="P:phosphorelay signal transduction system"/>
    <property type="evidence" value="ECO:0007669"/>
    <property type="project" value="InterPro"/>
</dbReference>
<dbReference type="Gene3D" id="3.40.50.2300">
    <property type="match status" value="1"/>
</dbReference>
<evidence type="ECO:0000259" key="4">
    <source>
        <dbReference type="PROSITE" id="PS50110"/>
    </source>
</evidence>
<dbReference type="Proteomes" id="UP000005551">
    <property type="component" value="Unassembled WGS sequence"/>
</dbReference>
<dbReference type="RefSeq" id="WP_009055251.1">
    <property type="nucleotide sequence ID" value="NZ_AJYA01000023.1"/>
</dbReference>
<comment type="caution">
    <text evidence="6">The sequence shown here is derived from an EMBL/GenBank/DDBJ whole genome shotgun (WGS) entry which is preliminary data.</text>
</comment>
<organism evidence="6 7">
    <name type="scientific">Nitritalea halalkaliphila LW7</name>
    <dbReference type="NCBI Taxonomy" id="1189621"/>
    <lineage>
        <taxon>Bacteria</taxon>
        <taxon>Pseudomonadati</taxon>
        <taxon>Bacteroidota</taxon>
        <taxon>Cytophagia</taxon>
        <taxon>Cytophagales</taxon>
        <taxon>Cyclobacteriaceae</taxon>
        <taxon>Nitritalea</taxon>
    </lineage>
</organism>
<dbReference type="Pfam" id="PF01627">
    <property type="entry name" value="Hpt"/>
    <property type="match status" value="1"/>
</dbReference>
<dbReference type="InterPro" id="IPR001789">
    <property type="entry name" value="Sig_transdc_resp-reg_receiver"/>
</dbReference>
<evidence type="ECO:0000256" key="2">
    <source>
        <dbReference type="PROSITE-ProRule" id="PRU00110"/>
    </source>
</evidence>
<evidence type="ECO:0000259" key="5">
    <source>
        <dbReference type="PROSITE" id="PS50894"/>
    </source>
</evidence>
<dbReference type="OrthoDB" id="9796457at2"/>
<dbReference type="GO" id="GO:0004672">
    <property type="term" value="F:protein kinase activity"/>
    <property type="evidence" value="ECO:0007669"/>
    <property type="project" value="UniProtKB-ARBA"/>
</dbReference>
<dbReference type="PROSITE" id="PS50110">
    <property type="entry name" value="RESPONSE_REGULATORY"/>
    <property type="match status" value="1"/>
</dbReference>
<dbReference type="InterPro" id="IPR008207">
    <property type="entry name" value="Sig_transdc_His_kin_Hpt_dom"/>
</dbReference>
<dbReference type="Pfam" id="PF00072">
    <property type="entry name" value="Response_reg"/>
    <property type="match status" value="1"/>
</dbReference>
<name>I5C2X1_9BACT</name>
<keyword evidence="7" id="KW-1185">Reference proteome</keyword>
<evidence type="ECO:0000313" key="7">
    <source>
        <dbReference type="Proteomes" id="UP000005551"/>
    </source>
</evidence>
<dbReference type="PROSITE" id="PS50894">
    <property type="entry name" value="HPT"/>
    <property type="match status" value="1"/>
</dbReference>
<accession>I5C2X1</accession>
<evidence type="ECO:0000256" key="3">
    <source>
        <dbReference type="PROSITE-ProRule" id="PRU00169"/>
    </source>
</evidence>
<feature type="domain" description="HPt" evidence="5">
    <location>
        <begin position="156"/>
        <end position="249"/>
    </location>
</feature>
<dbReference type="SUPFAM" id="SSF52172">
    <property type="entry name" value="CheY-like"/>
    <property type="match status" value="1"/>
</dbReference>
<reference evidence="6 7" key="1">
    <citation type="submission" date="2012-05" db="EMBL/GenBank/DDBJ databases">
        <title>Genome sequence of Nitritalea halalkaliphila LW7.</title>
        <authorList>
            <person name="Jangir P.K."/>
            <person name="Singh A."/>
            <person name="Shivaji S."/>
            <person name="Sharma R."/>
        </authorList>
    </citation>
    <scope>NUCLEOTIDE SEQUENCE [LARGE SCALE GENOMIC DNA]</scope>
    <source>
        <strain evidence="6 7">LW7</strain>
    </source>
</reference>
<dbReference type="PANTHER" id="PTHR43719">
    <property type="entry name" value="TWO-COMPONENT HISTIDINE KINASE"/>
    <property type="match status" value="1"/>
</dbReference>
<dbReference type="SUPFAM" id="SSF47226">
    <property type="entry name" value="Histidine-containing phosphotransfer domain, HPT domain"/>
    <property type="match status" value="1"/>
</dbReference>
<dbReference type="InterPro" id="IPR011006">
    <property type="entry name" value="CheY-like_superfamily"/>
</dbReference>
<gene>
    <name evidence="6" type="ORF">A3SI_11129</name>
</gene>
<dbReference type="AlphaFoldDB" id="I5C2X1"/>
<dbReference type="STRING" id="1189621.A3SI_11129"/>
<feature type="domain" description="Response regulatory" evidence="4">
    <location>
        <begin position="7"/>
        <end position="121"/>
    </location>
</feature>
<proteinExistence type="predicted"/>
<dbReference type="InterPro" id="IPR050956">
    <property type="entry name" value="2C_system_His_kinase"/>
</dbReference>
<keyword evidence="1 3" id="KW-0597">Phosphoprotein</keyword>
<dbReference type="PANTHER" id="PTHR43719:SF28">
    <property type="entry name" value="PEROXIDE STRESS-ACTIVATED HISTIDINE KINASE MAK1-RELATED"/>
    <property type="match status" value="1"/>
</dbReference>
<dbReference type="EMBL" id="AJYA01000023">
    <property type="protein sequence ID" value="EIM76173.1"/>
    <property type="molecule type" value="Genomic_DNA"/>
</dbReference>
<feature type="modified residue" description="Phosphohistidine" evidence="2">
    <location>
        <position position="195"/>
    </location>
</feature>
<sequence>MDGQTKKILIVDDNLLNRKVFEHIVGQLYEIRSAEDGQQAVDMLREEQVDLVLMDIQMPVMDGITALGIVQKEQLTECPIIAVSAFADESDKAYFLSTGFHDFIPKPIKPKVLLECIAFHLAPAEEVIQNREAHLSSAHAVVLDEKVWQQLLKYNSEENIRMVYFDFVDECERLLADIEQAVAREDFLIIGEKLHIIKGNSGTLGATDIFIFAKDFENSIKKGIFDKVSAQTNRLKEKVEHFKQHLTSTQNQAST</sequence>
<dbReference type="CDD" id="cd17546">
    <property type="entry name" value="REC_hyHK_CKI1_RcsC-like"/>
    <property type="match status" value="1"/>
</dbReference>
<protein>
    <submittedName>
        <fullName evidence="6">Response regulator receiver and Hpt phospho transfer protein</fullName>
    </submittedName>
</protein>
<dbReference type="SMART" id="SM00448">
    <property type="entry name" value="REC"/>
    <property type="match status" value="1"/>
</dbReference>
<dbReference type="Gene3D" id="1.20.120.160">
    <property type="entry name" value="HPT domain"/>
    <property type="match status" value="1"/>
</dbReference>
<feature type="modified residue" description="4-aspartylphosphate" evidence="3">
    <location>
        <position position="55"/>
    </location>
</feature>
<evidence type="ECO:0000313" key="6">
    <source>
        <dbReference type="EMBL" id="EIM76173.1"/>
    </source>
</evidence>
<dbReference type="InterPro" id="IPR036641">
    <property type="entry name" value="HPT_dom_sf"/>
</dbReference>
<evidence type="ECO:0000256" key="1">
    <source>
        <dbReference type="ARBA" id="ARBA00022553"/>
    </source>
</evidence>